<dbReference type="InterPro" id="IPR023213">
    <property type="entry name" value="CAT-like_dom_sf"/>
</dbReference>
<evidence type="ECO:0000313" key="2">
    <source>
        <dbReference type="EMBL" id="RKT87098.1"/>
    </source>
</evidence>
<dbReference type="EMBL" id="FOUP01000002">
    <property type="protein sequence ID" value="SFN07706.1"/>
    <property type="molecule type" value="Genomic_DNA"/>
</dbReference>
<dbReference type="GO" id="GO:0008610">
    <property type="term" value="P:lipid biosynthetic process"/>
    <property type="evidence" value="ECO:0007669"/>
    <property type="project" value="UniProtKB-ARBA"/>
</dbReference>
<dbReference type="GO" id="GO:0005737">
    <property type="term" value="C:cytoplasm"/>
    <property type="evidence" value="ECO:0007669"/>
    <property type="project" value="TreeGrafter"/>
</dbReference>
<dbReference type="GO" id="GO:0031177">
    <property type="term" value="F:phosphopantetheine binding"/>
    <property type="evidence" value="ECO:0007669"/>
    <property type="project" value="TreeGrafter"/>
</dbReference>
<dbReference type="PANTHER" id="PTHR45527:SF1">
    <property type="entry name" value="FATTY ACID SYNTHASE"/>
    <property type="match status" value="1"/>
</dbReference>
<dbReference type="Proteomes" id="UP000199398">
    <property type="component" value="Unassembled WGS sequence"/>
</dbReference>
<dbReference type="GO" id="GO:0043041">
    <property type="term" value="P:amino acid activation for nonribosomal peptide biosynthetic process"/>
    <property type="evidence" value="ECO:0007669"/>
    <property type="project" value="TreeGrafter"/>
</dbReference>
<dbReference type="RefSeq" id="WP_093149349.1">
    <property type="nucleotide sequence ID" value="NZ_FOUP01000002.1"/>
</dbReference>
<sequence>MTNYTVWPLSMWQRFEIAGRHPSLDRDLPGFVRGPWYTLNAVLEVRGPFDRRLLDEAFNQLLRRHELLRTRIDEGAREPVQVVSSRVNSRVEILDREDSLSAGALLYAPVEFDAPSPIRLRLAPRSSNEHLVTVHLHHVMADPTTLWMVLRELGALYSGLLSGLVLPNPSAQYGEYAQLEAQLVVAGRSASEQWWSTLLSRATSARTLRDGQIDAGEGVYRSELLTAAELSAVERWARAHRNILFAALVTAMARSVAPYYETAGGLLFTTLFSRRDRPEWQHMLGPCTIPAYLWVPEPPERLSTAYAEAVRDIVFGCYRHARLPDVATLTGISEQEPVYKAYTVPCIEHLPKEWPGRIDFGPARGLVVNAVGPLDAGNRRSLAIRTRKADGGALAARVSWDGNGWTKNLALRVFHDLRGQVNHLIGGREYG</sequence>
<dbReference type="GO" id="GO:0044550">
    <property type="term" value="P:secondary metabolite biosynthetic process"/>
    <property type="evidence" value="ECO:0007669"/>
    <property type="project" value="TreeGrafter"/>
</dbReference>
<dbReference type="Pfam" id="PF00668">
    <property type="entry name" value="Condensation"/>
    <property type="match status" value="1"/>
</dbReference>
<dbReference type="Proteomes" id="UP000270697">
    <property type="component" value="Unassembled WGS sequence"/>
</dbReference>
<dbReference type="SUPFAM" id="SSF52777">
    <property type="entry name" value="CoA-dependent acyltransferases"/>
    <property type="match status" value="2"/>
</dbReference>
<keyword evidence="5" id="KW-1185">Reference proteome</keyword>
<evidence type="ECO:0000259" key="1">
    <source>
        <dbReference type="Pfam" id="PF00668"/>
    </source>
</evidence>
<dbReference type="Gene3D" id="3.30.559.10">
    <property type="entry name" value="Chloramphenicol acetyltransferase-like domain"/>
    <property type="match status" value="1"/>
</dbReference>
<protein>
    <submittedName>
        <fullName evidence="3">Condensation domain-containing protein</fullName>
    </submittedName>
</protein>
<reference evidence="2 5" key="2">
    <citation type="submission" date="2018-10" db="EMBL/GenBank/DDBJ databases">
        <title>Sequencing the genomes of 1000 actinobacteria strains.</title>
        <authorList>
            <person name="Klenk H.-P."/>
        </authorList>
    </citation>
    <scope>NUCLEOTIDE SEQUENCE [LARGE SCALE GENOMIC DNA]</scope>
    <source>
        <strain evidence="2 5">DSM 45119</strain>
    </source>
</reference>
<dbReference type="Gene3D" id="3.30.559.30">
    <property type="entry name" value="Nonribosomal peptide synthetase, condensation domain"/>
    <property type="match status" value="1"/>
</dbReference>
<reference evidence="3 4" key="1">
    <citation type="submission" date="2016-10" db="EMBL/GenBank/DDBJ databases">
        <authorList>
            <person name="de Groot N.N."/>
        </authorList>
    </citation>
    <scope>NUCLEOTIDE SEQUENCE [LARGE SCALE GENOMIC DNA]</scope>
    <source>
        <strain evidence="3 4">CPCC 201259</strain>
    </source>
</reference>
<dbReference type="AlphaFoldDB" id="A0A1I4W391"/>
<dbReference type="OrthoDB" id="3806954at2"/>
<evidence type="ECO:0000313" key="3">
    <source>
        <dbReference type="EMBL" id="SFN07706.1"/>
    </source>
</evidence>
<evidence type="ECO:0000313" key="4">
    <source>
        <dbReference type="Proteomes" id="UP000199398"/>
    </source>
</evidence>
<dbReference type="EMBL" id="RBXX01000002">
    <property type="protein sequence ID" value="RKT87098.1"/>
    <property type="molecule type" value="Genomic_DNA"/>
</dbReference>
<gene>
    <name evidence="2" type="ORF">ATL45_5486</name>
    <name evidence="3" type="ORF">SAMN05421805_102501</name>
</gene>
<organism evidence="3 4">
    <name type="scientific">Saccharopolyspora antimicrobica</name>
    <dbReference type="NCBI Taxonomy" id="455193"/>
    <lineage>
        <taxon>Bacteria</taxon>
        <taxon>Bacillati</taxon>
        <taxon>Actinomycetota</taxon>
        <taxon>Actinomycetes</taxon>
        <taxon>Pseudonocardiales</taxon>
        <taxon>Pseudonocardiaceae</taxon>
        <taxon>Saccharopolyspora</taxon>
    </lineage>
</organism>
<dbReference type="GO" id="GO:0003824">
    <property type="term" value="F:catalytic activity"/>
    <property type="evidence" value="ECO:0007669"/>
    <property type="project" value="InterPro"/>
</dbReference>
<proteinExistence type="predicted"/>
<name>A0A1I4W391_9PSEU</name>
<accession>A0A1I4W391</accession>
<evidence type="ECO:0000313" key="5">
    <source>
        <dbReference type="Proteomes" id="UP000270697"/>
    </source>
</evidence>
<dbReference type="InterPro" id="IPR001242">
    <property type="entry name" value="Condensation_dom"/>
</dbReference>
<feature type="domain" description="Condensation" evidence="1">
    <location>
        <begin position="37"/>
        <end position="288"/>
    </location>
</feature>
<dbReference type="STRING" id="455193.SAMN05421805_102501"/>
<dbReference type="PANTHER" id="PTHR45527">
    <property type="entry name" value="NONRIBOSOMAL PEPTIDE SYNTHETASE"/>
    <property type="match status" value="1"/>
</dbReference>